<dbReference type="EMBL" id="CAJQZP010000787">
    <property type="protein sequence ID" value="CAG4985361.1"/>
    <property type="molecule type" value="Genomic_DNA"/>
</dbReference>
<dbReference type="InterPro" id="IPR000477">
    <property type="entry name" value="RT_dom"/>
</dbReference>
<gene>
    <name evidence="2" type="ORF">PAPOLLO_LOCUS11021</name>
</gene>
<organism evidence="2 3">
    <name type="scientific">Parnassius apollo</name>
    <name type="common">Apollo butterfly</name>
    <name type="synonym">Papilio apollo</name>
    <dbReference type="NCBI Taxonomy" id="110799"/>
    <lineage>
        <taxon>Eukaryota</taxon>
        <taxon>Metazoa</taxon>
        <taxon>Ecdysozoa</taxon>
        <taxon>Arthropoda</taxon>
        <taxon>Hexapoda</taxon>
        <taxon>Insecta</taxon>
        <taxon>Pterygota</taxon>
        <taxon>Neoptera</taxon>
        <taxon>Endopterygota</taxon>
        <taxon>Lepidoptera</taxon>
        <taxon>Glossata</taxon>
        <taxon>Ditrysia</taxon>
        <taxon>Papilionoidea</taxon>
        <taxon>Papilionidae</taxon>
        <taxon>Parnassiinae</taxon>
        <taxon>Parnassini</taxon>
        <taxon>Parnassius</taxon>
        <taxon>Parnassius</taxon>
    </lineage>
</organism>
<dbReference type="AlphaFoldDB" id="A0A8S3WVY9"/>
<dbReference type="PROSITE" id="PS50878">
    <property type="entry name" value="RT_POL"/>
    <property type="match status" value="1"/>
</dbReference>
<accession>A0A8S3WVY9</accession>
<protein>
    <submittedName>
        <fullName evidence="2">(apollo) hypothetical protein</fullName>
    </submittedName>
</protein>
<proteinExistence type="predicted"/>
<dbReference type="CDD" id="cd01650">
    <property type="entry name" value="RT_nLTR_like"/>
    <property type="match status" value="1"/>
</dbReference>
<reference evidence="2" key="1">
    <citation type="submission" date="2021-04" db="EMBL/GenBank/DDBJ databases">
        <authorList>
            <person name="Tunstrom K."/>
        </authorList>
    </citation>
    <scope>NUCLEOTIDE SEQUENCE</scope>
</reference>
<feature type="domain" description="Reverse transcriptase" evidence="1">
    <location>
        <begin position="54"/>
        <end position="248"/>
    </location>
</feature>
<dbReference type="PANTHER" id="PTHR19446">
    <property type="entry name" value="REVERSE TRANSCRIPTASES"/>
    <property type="match status" value="1"/>
</dbReference>
<name>A0A8S3WVY9_PARAO</name>
<dbReference type="Proteomes" id="UP000691718">
    <property type="component" value="Unassembled WGS sequence"/>
</dbReference>
<evidence type="ECO:0000259" key="1">
    <source>
        <dbReference type="PROSITE" id="PS50878"/>
    </source>
</evidence>
<comment type="caution">
    <text evidence="2">The sequence shown here is derived from an EMBL/GenBank/DDBJ whole genome shotgun (WGS) entry which is preliminary data.</text>
</comment>
<dbReference type="Pfam" id="PF00078">
    <property type="entry name" value="RVT_1"/>
    <property type="match status" value="1"/>
</dbReference>
<sequence>MDTNDKPPFTSEEVPEHLSLMNPNKAPELDNLTSDICLQFAKNYPQLLTDILNSCLALQHFPDCWKVAYVKIILKPSKSDYGELNSCRPIGLLPVFGKLLERLFIKRVTYWAANNSHSCPRFGFREQTNSTMAIDTALDVIRWAKDNGELVIALSLDIQAAFDNAWWPALFHRLRTINCTRNIYGLIRSYARNRMTTLDHVEVRVTKTKGCIQGSACGPVLWNIILDELFGAELPAGCHIQAYADDVF</sequence>
<evidence type="ECO:0000313" key="3">
    <source>
        <dbReference type="Proteomes" id="UP000691718"/>
    </source>
</evidence>
<evidence type="ECO:0000313" key="2">
    <source>
        <dbReference type="EMBL" id="CAG4985361.1"/>
    </source>
</evidence>
<keyword evidence="3" id="KW-1185">Reference proteome</keyword>
<dbReference type="OrthoDB" id="411871at2759"/>